<dbReference type="RefSeq" id="WP_369227954.1">
    <property type="nucleotide sequence ID" value="NZ_CP163441.1"/>
</dbReference>
<dbReference type="AlphaFoldDB" id="A0AB39R385"/>
<dbReference type="FunFam" id="3.30.450.40:FF:000035">
    <property type="entry name" value="PAS sensor protein"/>
    <property type="match status" value="1"/>
</dbReference>
<dbReference type="PANTHER" id="PTHR43156">
    <property type="entry name" value="STAGE II SPORULATION PROTEIN E-RELATED"/>
    <property type="match status" value="1"/>
</dbReference>
<dbReference type="SMART" id="SM00091">
    <property type="entry name" value="PAS"/>
    <property type="match status" value="2"/>
</dbReference>
<feature type="region of interest" description="Disordered" evidence="2">
    <location>
        <begin position="1"/>
        <end position="22"/>
    </location>
</feature>
<dbReference type="InterPro" id="IPR035965">
    <property type="entry name" value="PAS-like_dom_sf"/>
</dbReference>
<dbReference type="FunFam" id="3.60.40.10:FF:000031">
    <property type="entry name" value="PAS sensor protein"/>
    <property type="match status" value="1"/>
</dbReference>
<dbReference type="CDD" id="cd16936">
    <property type="entry name" value="HATPase_RsbW-like"/>
    <property type="match status" value="1"/>
</dbReference>
<evidence type="ECO:0000256" key="1">
    <source>
        <dbReference type="ARBA" id="ARBA00022801"/>
    </source>
</evidence>
<evidence type="ECO:0000256" key="2">
    <source>
        <dbReference type="SAM" id="MobiDB-lite"/>
    </source>
</evidence>
<dbReference type="Pfam" id="PF07228">
    <property type="entry name" value="SpoIIE"/>
    <property type="match status" value="1"/>
</dbReference>
<organism evidence="4">
    <name type="scientific">Streptomyces sp. R39</name>
    <dbReference type="NCBI Taxonomy" id="3238631"/>
    <lineage>
        <taxon>Bacteria</taxon>
        <taxon>Bacillati</taxon>
        <taxon>Actinomycetota</taxon>
        <taxon>Actinomycetes</taxon>
        <taxon>Kitasatosporales</taxon>
        <taxon>Streptomycetaceae</taxon>
        <taxon>Streptomyces</taxon>
    </lineage>
</organism>
<dbReference type="Pfam" id="PF08448">
    <property type="entry name" value="PAS_4"/>
    <property type="match status" value="1"/>
</dbReference>
<dbReference type="SUPFAM" id="SSF81606">
    <property type="entry name" value="PP2C-like"/>
    <property type="match status" value="1"/>
</dbReference>
<dbReference type="FunFam" id="3.30.565.10:FF:000028">
    <property type="entry name" value="PAS sensor protein"/>
    <property type="match status" value="1"/>
</dbReference>
<evidence type="ECO:0000259" key="3">
    <source>
        <dbReference type="PROSITE" id="PS50112"/>
    </source>
</evidence>
<dbReference type="SMART" id="SM00331">
    <property type="entry name" value="PP2C_SIG"/>
    <property type="match status" value="1"/>
</dbReference>
<feature type="domain" description="PAS" evidence="3">
    <location>
        <begin position="20"/>
        <end position="64"/>
    </location>
</feature>
<dbReference type="InterPro" id="IPR036457">
    <property type="entry name" value="PPM-type-like_dom_sf"/>
</dbReference>
<dbReference type="InterPro" id="IPR052016">
    <property type="entry name" value="Bact_Sigma-Reg"/>
</dbReference>
<dbReference type="Pfam" id="PF13581">
    <property type="entry name" value="HATPase_c_2"/>
    <property type="match status" value="1"/>
</dbReference>
<keyword evidence="1" id="KW-0378">Hydrolase</keyword>
<protein>
    <submittedName>
        <fullName evidence="4">SpoIIE family protein phosphatase</fullName>
    </submittedName>
</protein>
<dbReference type="EMBL" id="CP163441">
    <property type="protein sequence ID" value="XDQ49300.1"/>
    <property type="molecule type" value="Genomic_DNA"/>
</dbReference>
<dbReference type="Gene3D" id="3.30.565.10">
    <property type="entry name" value="Histidine kinase-like ATPase, C-terminal domain"/>
    <property type="match status" value="1"/>
</dbReference>
<dbReference type="SMART" id="SM00065">
    <property type="entry name" value="GAF"/>
    <property type="match status" value="1"/>
</dbReference>
<dbReference type="InterPro" id="IPR013656">
    <property type="entry name" value="PAS_4"/>
</dbReference>
<dbReference type="Gene3D" id="3.30.450.40">
    <property type="match status" value="1"/>
</dbReference>
<dbReference type="InterPro" id="IPR036890">
    <property type="entry name" value="HATPase_C_sf"/>
</dbReference>
<sequence length="831" mass="88540">MVTFGQSPREGDAASPADRPTGLVVTDAQGVVLSWSRSAEHLLGYTPAQAVGRSLKELVDLAPPAAVGSGTREESHRVLPVRRRDGRLLTLPVSGHPLVSDSDLQGWVLALGPPSDPLGGEAREALVEWLLNRSGTALTVYDAELRCVCQSAAMRRITGVPDDLRRGRGLSEVVHGASVAEWERRMRRVLETGEEQVAFDFRAMPPTVSRTHVYTVAAAPLRDALGRTFGVCTAVSDVTEERLIRERLSLLNEAGARIGSTLDLVRTAQELTEVAVPEFADFARVDLLEGLLRGEEPAPGPIPGAVRLRRIAERVWFEGSSEEVAVAGDADVYLASSPAALCLASGRSALYRTSDPAVSAWIAASPARQAKVRRYGTHSWILVPVRARGTTLGVVMLTRTRDTPDPFEPEDLALAEELVSRAAVCLDNARRFTRERTAALELQRSLLPQGLLQPTAAAVASRYLPASNRTGVGGDWFDVIELSGARVGLVVGDVVGHGIHAAATMGRLRTAVRALADVDPTPEELLTRLDDLVIRLSAESVGAVSADPAHDSDADTGAGIEATCLYAVYDPVSGLCSMARAGHPAPALRAPDGTASFLDLPAGPPLGLGGLPFESAELELPEGSVLALYTDGLVESRQHDIGQGLDTLRQTLATPAVSLEALCDRVVETLLPVRPSDDAALLLVRPHPLGPERVAVWNISPDPVAVAQARADTLRKLGSWGLEEAAFVTELVVSELVTNAIRYGDTPIQLRLITPQSSGTSGSASTRALICEVSDSSSTAPHLRRSRAFDEGGRGLLLVAQLTDRWGTRQTTTGKTIWCEQTLQADTLSSR</sequence>
<dbReference type="Gene3D" id="3.60.40.10">
    <property type="entry name" value="PPM-type phosphatase domain"/>
    <property type="match status" value="1"/>
</dbReference>
<name>A0AB39R385_9ACTN</name>
<dbReference type="NCBIfam" id="TIGR00229">
    <property type="entry name" value="sensory_box"/>
    <property type="match status" value="2"/>
</dbReference>
<dbReference type="PANTHER" id="PTHR43156:SF2">
    <property type="entry name" value="STAGE II SPORULATION PROTEIN E"/>
    <property type="match status" value="1"/>
</dbReference>
<dbReference type="SUPFAM" id="SSF55785">
    <property type="entry name" value="PYP-like sensor domain (PAS domain)"/>
    <property type="match status" value="2"/>
</dbReference>
<accession>A0AB39R385</accession>
<dbReference type="InterPro" id="IPR001932">
    <property type="entry name" value="PPM-type_phosphatase-like_dom"/>
</dbReference>
<dbReference type="SUPFAM" id="SSF55781">
    <property type="entry name" value="GAF domain-like"/>
    <property type="match status" value="1"/>
</dbReference>
<dbReference type="GO" id="GO:0006355">
    <property type="term" value="P:regulation of DNA-templated transcription"/>
    <property type="evidence" value="ECO:0007669"/>
    <property type="project" value="InterPro"/>
</dbReference>
<dbReference type="GO" id="GO:0016791">
    <property type="term" value="F:phosphatase activity"/>
    <property type="evidence" value="ECO:0007669"/>
    <property type="project" value="TreeGrafter"/>
</dbReference>
<dbReference type="InterPro" id="IPR013767">
    <property type="entry name" value="PAS_fold"/>
</dbReference>
<dbReference type="InterPro" id="IPR029016">
    <property type="entry name" value="GAF-like_dom_sf"/>
</dbReference>
<dbReference type="Gene3D" id="3.30.450.20">
    <property type="entry name" value="PAS domain"/>
    <property type="match status" value="2"/>
</dbReference>
<evidence type="ECO:0000313" key="4">
    <source>
        <dbReference type="EMBL" id="XDQ49300.1"/>
    </source>
</evidence>
<proteinExistence type="predicted"/>
<dbReference type="Pfam" id="PF00989">
    <property type="entry name" value="PAS"/>
    <property type="match status" value="1"/>
</dbReference>
<dbReference type="InterPro" id="IPR003594">
    <property type="entry name" value="HATPase_dom"/>
</dbReference>
<dbReference type="InterPro" id="IPR000014">
    <property type="entry name" value="PAS"/>
</dbReference>
<dbReference type="CDD" id="cd00130">
    <property type="entry name" value="PAS"/>
    <property type="match status" value="1"/>
</dbReference>
<dbReference type="PROSITE" id="PS50112">
    <property type="entry name" value="PAS"/>
    <property type="match status" value="1"/>
</dbReference>
<dbReference type="Pfam" id="PF01590">
    <property type="entry name" value="GAF"/>
    <property type="match status" value="1"/>
</dbReference>
<dbReference type="InterPro" id="IPR003018">
    <property type="entry name" value="GAF"/>
</dbReference>
<gene>
    <name evidence="4" type="ORF">AB5J52_47565</name>
</gene>
<reference evidence="4" key="1">
    <citation type="submission" date="2024-07" db="EMBL/GenBank/DDBJ databases">
        <authorList>
            <person name="Yu S.T."/>
        </authorList>
    </citation>
    <scope>NUCLEOTIDE SEQUENCE</scope>
    <source>
        <strain evidence="4">R39</strain>
    </source>
</reference>